<name>A0AAD8NFP7_TARER</name>
<comment type="caution">
    <text evidence="1">The sequence shown here is derived from an EMBL/GenBank/DDBJ whole genome shotgun (WGS) entry which is preliminary data.</text>
</comment>
<evidence type="ECO:0000313" key="2">
    <source>
        <dbReference type="Proteomes" id="UP001229421"/>
    </source>
</evidence>
<reference evidence="1" key="1">
    <citation type="journal article" date="2023" name="bioRxiv">
        <title>Improved chromosome-level genome assembly for marigold (Tagetes erecta).</title>
        <authorList>
            <person name="Jiang F."/>
            <person name="Yuan L."/>
            <person name="Wang S."/>
            <person name="Wang H."/>
            <person name="Xu D."/>
            <person name="Wang A."/>
            <person name="Fan W."/>
        </authorList>
    </citation>
    <scope>NUCLEOTIDE SEQUENCE</scope>
    <source>
        <strain evidence="1">WSJ</strain>
        <tissue evidence="1">Leaf</tissue>
    </source>
</reference>
<gene>
    <name evidence="1" type="ORF">QVD17_41523</name>
</gene>
<proteinExistence type="predicted"/>
<dbReference type="Proteomes" id="UP001229421">
    <property type="component" value="Unassembled WGS sequence"/>
</dbReference>
<keyword evidence="2" id="KW-1185">Reference proteome</keyword>
<protein>
    <submittedName>
        <fullName evidence="1">Uncharacterized protein</fullName>
    </submittedName>
</protein>
<dbReference type="AlphaFoldDB" id="A0AAD8NFP7"/>
<dbReference type="EMBL" id="JAUHHV010000012">
    <property type="protein sequence ID" value="KAK1406233.1"/>
    <property type="molecule type" value="Genomic_DNA"/>
</dbReference>
<accession>A0AAD8NFP7</accession>
<evidence type="ECO:0000313" key="1">
    <source>
        <dbReference type="EMBL" id="KAK1406233.1"/>
    </source>
</evidence>
<sequence>MNVEKSQDIDNIVLKSEEHKAAYAAFTTSFQAYMGSQLIPMELMVKDLNDMHLDDVKDMDIHWNMQPEENNAMCVTYDGEVDWSAYGAEIEKEFALMAQSADDDKIQEDEIDTSK</sequence>
<organism evidence="1 2">
    <name type="scientific">Tagetes erecta</name>
    <name type="common">African marigold</name>
    <dbReference type="NCBI Taxonomy" id="13708"/>
    <lineage>
        <taxon>Eukaryota</taxon>
        <taxon>Viridiplantae</taxon>
        <taxon>Streptophyta</taxon>
        <taxon>Embryophyta</taxon>
        <taxon>Tracheophyta</taxon>
        <taxon>Spermatophyta</taxon>
        <taxon>Magnoliopsida</taxon>
        <taxon>eudicotyledons</taxon>
        <taxon>Gunneridae</taxon>
        <taxon>Pentapetalae</taxon>
        <taxon>asterids</taxon>
        <taxon>campanulids</taxon>
        <taxon>Asterales</taxon>
        <taxon>Asteraceae</taxon>
        <taxon>Asteroideae</taxon>
        <taxon>Heliantheae alliance</taxon>
        <taxon>Tageteae</taxon>
        <taxon>Tagetes</taxon>
    </lineage>
</organism>